<dbReference type="EMBL" id="CM023473">
    <property type="protein sequence ID" value="KAH7954740.1"/>
    <property type="molecule type" value="Genomic_DNA"/>
</dbReference>
<protein>
    <submittedName>
        <fullName evidence="1">Uncharacterized protein</fullName>
    </submittedName>
</protein>
<sequence>MWSQIALKLKETLGVIRNLDQCYTGYQTIMKREKTAVAHESKSGNSPTPVPFEDELEKNRWLDDRLEPVELRDSHGVVSKRRDTADPPQQLRCSHKVAPTTLLKNLIALWKSHSQLHPKALPIQ</sequence>
<reference evidence="1" key="1">
    <citation type="submission" date="2020-05" db="EMBL/GenBank/DDBJ databases">
        <title>Large-scale comparative analyses of tick genomes elucidate their genetic diversity and vector capacities.</title>
        <authorList>
            <person name="Jia N."/>
            <person name="Wang J."/>
            <person name="Shi W."/>
            <person name="Du L."/>
            <person name="Sun Y."/>
            <person name="Zhan W."/>
            <person name="Jiang J."/>
            <person name="Wang Q."/>
            <person name="Zhang B."/>
            <person name="Ji P."/>
            <person name="Sakyi L.B."/>
            <person name="Cui X."/>
            <person name="Yuan T."/>
            <person name="Jiang B."/>
            <person name="Yang W."/>
            <person name="Lam T.T.-Y."/>
            <person name="Chang Q."/>
            <person name="Ding S."/>
            <person name="Wang X."/>
            <person name="Zhu J."/>
            <person name="Ruan X."/>
            <person name="Zhao L."/>
            <person name="Wei J."/>
            <person name="Que T."/>
            <person name="Du C."/>
            <person name="Cheng J."/>
            <person name="Dai P."/>
            <person name="Han X."/>
            <person name="Huang E."/>
            <person name="Gao Y."/>
            <person name="Liu J."/>
            <person name="Shao H."/>
            <person name="Ye R."/>
            <person name="Li L."/>
            <person name="Wei W."/>
            <person name="Wang X."/>
            <person name="Wang C."/>
            <person name="Yang T."/>
            <person name="Huo Q."/>
            <person name="Li W."/>
            <person name="Guo W."/>
            <person name="Chen H."/>
            <person name="Zhou L."/>
            <person name="Ni X."/>
            <person name="Tian J."/>
            <person name="Zhou Y."/>
            <person name="Sheng Y."/>
            <person name="Liu T."/>
            <person name="Pan Y."/>
            <person name="Xia L."/>
            <person name="Li J."/>
            <person name="Zhao F."/>
            <person name="Cao W."/>
        </authorList>
    </citation>
    <scope>NUCLEOTIDE SEQUENCE</scope>
    <source>
        <strain evidence="1">Dsil-2018</strain>
    </source>
</reference>
<proteinExistence type="predicted"/>
<comment type="caution">
    <text evidence="1">The sequence shown here is derived from an EMBL/GenBank/DDBJ whole genome shotgun (WGS) entry which is preliminary data.</text>
</comment>
<evidence type="ECO:0000313" key="1">
    <source>
        <dbReference type="EMBL" id="KAH7954740.1"/>
    </source>
</evidence>
<dbReference type="Proteomes" id="UP000821865">
    <property type="component" value="Chromosome 4"/>
</dbReference>
<organism evidence="1 2">
    <name type="scientific">Dermacentor silvarum</name>
    <name type="common">Tick</name>
    <dbReference type="NCBI Taxonomy" id="543639"/>
    <lineage>
        <taxon>Eukaryota</taxon>
        <taxon>Metazoa</taxon>
        <taxon>Ecdysozoa</taxon>
        <taxon>Arthropoda</taxon>
        <taxon>Chelicerata</taxon>
        <taxon>Arachnida</taxon>
        <taxon>Acari</taxon>
        <taxon>Parasitiformes</taxon>
        <taxon>Ixodida</taxon>
        <taxon>Ixodoidea</taxon>
        <taxon>Ixodidae</taxon>
        <taxon>Rhipicephalinae</taxon>
        <taxon>Dermacentor</taxon>
    </lineage>
</organism>
<accession>A0ACB8CZL2</accession>
<evidence type="ECO:0000313" key="2">
    <source>
        <dbReference type="Proteomes" id="UP000821865"/>
    </source>
</evidence>
<keyword evidence="2" id="KW-1185">Reference proteome</keyword>
<gene>
    <name evidence="1" type="ORF">HPB49_021384</name>
</gene>
<name>A0ACB8CZL2_DERSI</name>